<dbReference type="HOGENOM" id="CLU_3135432_0_0_6"/>
<feature type="region of interest" description="Disordered" evidence="1">
    <location>
        <begin position="1"/>
        <end position="26"/>
    </location>
</feature>
<dbReference type="AlphaFoldDB" id="D4I1X7"/>
<dbReference type="Proteomes" id="UP000001841">
    <property type="component" value="Chromosome"/>
</dbReference>
<dbReference type="KEGG" id="eam:EAMY_1668"/>
<reference evidence="2 3" key="1">
    <citation type="journal article" date="2010" name="Mol. Plant Microbe Interact.">
        <title>Complete genome sequence of the fire blight pathogen Erwinia amylovora CFBP 1430 and comparison to other Erwinia spp.</title>
        <authorList>
            <person name="Smits T.H."/>
            <person name="Rezzonico F."/>
            <person name="Kamber T."/>
            <person name="Blom J."/>
            <person name="Goesmann A."/>
            <person name="Frey J.E."/>
            <person name="Duffy B."/>
        </authorList>
    </citation>
    <scope>NUCLEOTIDE SEQUENCE [LARGE SCALE GENOMIC DNA]</scope>
    <source>
        <strain evidence="3">CFBP1430</strain>
    </source>
</reference>
<gene>
    <name evidence="2" type="ordered locus">EAMY_1668</name>
</gene>
<evidence type="ECO:0000256" key="1">
    <source>
        <dbReference type="SAM" id="MobiDB-lite"/>
    </source>
</evidence>
<proteinExistence type="predicted"/>
<evidence type="ECO:0000313" key="2">
    <source>
        <dbReference type="EMBL" id="CBA20618.1"/>
    </source>
</evidence>
<dbReference type="EMBL" id="FN434113">
    <property type="protein sequence ID" value="CBA20618.1"/>
    <property type="molecule type" value="Genomic_DNA"/>
</dbReference>
<accession>D4I1X7</accession>
<protein>
    <submittedName>
        <fullName evidence="2">Uncharacterized protein</fullName>
    </submittedName>
</protein>
<sequence length="49" mass="5794">MWPNDGYRTSGNPSDHHGRWQNPEYHPADIAAKNSMLPMWRSKQVMIRE</sequence>
<name>D4I1X7_ERWAC</name>
<organism evidence="2 3">
    <name type="scientific">Erwinia amylovora (strain CFBP1430)</name>
    <dbReference type="NCBI Taxonomy" id="665029"/>
    <lineage>
        <taxon>Bacteria</taxon>
        <taxon>Pseudomonadati</taxon>
        <taxon>Pseudomonadota</taxon>
        <taxon>Gammaproteobacteria</taxon>
        <taxon>Enterobacterales</taxon>
        <taxon>Erwiniaceae</taxon>
        <taxon>Erwinia</taxon>
    </lineage>
</organism>
<evidence type="ECO:0000313" key="3">
    <source>
        <dbReference type="Proteomes" id="UP000001841"/>
    </source>
</evidence>